<evidence type="ECO:0000313" key="6">
    <source>
        <dbReference type="Proteomes" id="UP000054653"/>
    </source>
</evidence>
<evidence type="ECO:0000313" key="5">
    <source>
        <dbReference type="EMBL" id="KRY55954.1"/>
    </source>
</evidence>
<feature type="domain" description="Death" evidence="4">
    <location>
        <begin position="472"/>
        <end position="565"/>
    </location>
</feature>
<dbReference type="InterPro" id="IPR011029">
    <property type="entry name" value="DEATH-like_dom_sf"/>
</dbReference>
<name>A0A0V1D3I3_TRIBR</name>
<dbReference type="Gene3D" id="1.10.533.10">
    <property type="entry name" value="Death Domain, Fas"/>
    <property type="match status" value="1"/>
</dbReference>
<dbReference type="PROSITE" id="PS50088">
    <property type="entry name" value="ANK_REPEAT"/>
    <property type="match status" value="3"/>
</dbReference>
<dbReference type="AlphaFoldDB" id="A0A0V1D3I3"/>
<dbReference type="Pfam" id="PF12796">
    <property type="entry name" value="Ank_2"/>
    <property type="match status" value="2"/>
</dbReference>
<dbReference type="GO" id="GO:0051059">
    <property type="term" value="F:NF-kappaB binding"/>
    <property type="evidence" value="ECO:0007669"/>
    <property type="project" value="TreeGrafter"/>
</dbReference>
<proteinExistence type="predicted"/>
<evidence type="ECO:0000256" key="2">
    <source>
        <dbReference type="ARBA" id="ARBA00023043"/>
    </source>
</evidence>
<dbReference type="PANTHER" id="PTHR46680:SF3">
    <property type="entry name" value="NF-KAPPA-B INHIBITOR CACTUS"/>
    <property type="match status" value="1"/>
</dbReference>
<dbReference type="InterPro" id="IPR000488">
    <property type="entry name" value="Death_dom"/>
</dbReference>
<dbReference type="SUPFAM" id="SSF47986">
    <property type="entry name" value="DEATH domain"/>
    <property type="match status" value="1"/>
</dbReference>
<dbReference type="EMBL" id="JYDI01000048">
    <property type="protein sequence ID" value="KRY55954.1"/>
    <property type="molecule type" value="Genomic_DNA"/>
</dbReference>
<dbReference type="SUPFAM" id="SSF48403">
    <property type="entry name" value="Ankyrin repeat"/>
    <property type="match status" value="1"/>
</dbReference>
<dbReference type="InterPro" id="IPR051070">
    <property type="entry name" value="NF-kappa-B_inhibitor"/>
</dbReference>
<dbReference type="SMART" id="SM00248">
    <property type="entry name" value="ANK"/>
    <property type="match status" value="5"/>
</dbReference>
<feature type="repeat" description="ANK" evidence="3">
    <location>
        <begin position="338"/>
        <end position="370"/>
    </location>
</feature>
<feature type="repeat" description="ANK" evidence="3">
    <location>
        <begin position="372"/>
        <end position="404"/>
    </location>
</feature>
<dbReference type="Gene3D" id="1.25.40.20">
    <property type="entry name" value="Ankyrin repeat-containing domain"/>
    <property type="match status" value="1"/>
</dbReference>
<evidence type="ECO:0000259" key="4">
    <source>
        <dbReference type="SMART" id="SM00005"/>
    </source>
</evidence>
<dbReference type="SMART" id="SM00005">
    <property type="entry name" value="DEATH"/>
    <property type="match status" value="1"/>
</dbReference>
<feature type="repeat" description="ANK" evidence="3">
    <location>
        <begin position="263"/>
        <end position="295"/>
    </location>
</feature>
<accession>A0A0V1D3I3</accession>
<dbReference type="OrthoDB" id="5915845at2759"/>
<dbReference type="InterPro" id="IPR036770">
    <property type="entry name" value="Ankyrin_rpt-contain_sf"/>
</dbReference>
<keyword evidence="6" id="KW-1185">Reference proteome</keyword>
<dbReference type="GO" id="GO:0005829">
    <property type="term" value="C:cytosol"/>
    <property type="evidence" value="ECO:0007669"/>
    <property type="project" value="TreeGrafter"/>
</dbReference>
<gene>
    <name evidence="5" type="primary">WDR20</name>
    <name evidence="5" type="ORF">T03_3296</name>
</gene>
<evidence type="ECO:0000256" key="3">
    <source>
        <dbReference type="PROSITE-ProRule" id="PRU00023"/>
    </source>
</evidence>
<sequence length="707" mass="79458">MLSEEARLKIIQQPKKFCRFLAGRNNNNNNVRQIRSTEDDLVEIIVQGENLQRDALLFVKLCTDDDQTVTTYEMNMLISGKVQSEAVLKIMPSEIVSFKFGVVIKLPEDEVDGNESENSSATGKKYNYYNTDSINHKIYSVRVKLWAQFSSGDGEVAETASVFTNSIYNKDCIKEDCLLNHSNRHFSGDVLDLTNALKEFAMTSEAEPFVYACLPLLRYTDEFGNTLLHLAVRNRQPFALRVVLKVLNDSPDKANILNHKNFRKQTALHLAVRSGESDCVHYLMAAGANRSLVDGNGCTVAHYLSSTFNEDIYRDILFPPTNSEASKYELDLNALNSSGLSAIHIAVAKKKLCLVEALIEAGASVQQQTAESDISLIHEAVKLNDIDMMKLLLKAGSCLEEKNSSGQTALQFALELNHQEAAETLQSYAQESGSQLTNVSRMSSSAPDSSKISDHAECSRSLITDVVGVDRVYADDSIANVDYVTRLRLSQRLDRDERWKKLAMQINCSHMVEFIDVCYAVDQTSPTMLLLDQYEQMEAASLGRLVEALGQINFPELATILIENAHPNDHHQRHLITRHNEKTKKKTGKTVHRHLGEKQAKQHLLRLQKHLFALANLKRQKNIIIQPTVGEIPIFRLAVCNGTTEFFETKRQQTVTVSTTNTAIRIAQIVFVTTLGQFRQQKSWNCYTVTSAAVSHRWLSRVVFHQA</sequence>
<dbReference type="STRING" id="45882.A0A0V1D3I3"/>
<dbReference type="GO" id="GO:0007165">
    <property type="term" value="P:signal transduction"/>
    <property type="evidence" value="ECO:0007669"/>
    <property type="project" value="InterPro"/>
</dbReference>
<dbReference type="PROSITE" id="PS50297">
    <property type="entry name" value="ANK_REP_REGION"/>
    <property type="match status" value="2"/>
</dbReference>
<protein>
    <submittedName>
        <fullName evidence="5">Nuclear factor NF-kappa-B subunit</fullName>
    </submittedName>
</protein>
<keyword evidence="1" id="KW-0677">Repeat</keyword>
<dbReference type="PANTHER" id="PTHR46680">
    <property type="entry name" value="NF-KAPPA-B INHIBITOR ALPHA"/>
    <property type="match status" value="1"/>
</dbReference>
<dbReference type="Proteomes" id="UP000054653">
    <property type="component" value="Unassembled WGS sequence"/>
</dbReference>
<evidence type="ECO:0000256" key="1">
    <source>
        <dbReference type="ARBA" id="ARBA00022737"/>
    </source>
</evidence>
<dbReference type="CDD" id="cd08310">
    <property type="entry name" value="Death_NFkB-like"/>
    <property type="match status" value="1"/>
</dbReference>
<dbReference type="InterPro" id="IPR002110">
    <property type="entry name" value="Ankyrin_rpt"/>
</dbReference>
<reference evidence="5 6" key="1">
    <citation type="submission" date="2015-01" db="EMBL/GenBank/DDBJ databases">
        <title>Evolution of Trichinella species and genotypes.</title>
        <authorList>
            <person name="Korhonen P.K."/>
            <person name="Edoardo P."/>
            <person name="Giuseppe L.R."/>
            <person name="Gasser R.B."/>
        </authorList>
    </citation>
    <scope>NUCLEOTIDE SEQUENCE [LARGE SCALE GENOMIC DNA]</scope>
    <source>
        <strain evidence="5">ISS120</strain>
    </source>
</reference>
<comment type="caution">
    <text evidence="5">The sequence shown here is derived from an EMBL/GenBank/DDBJ whole genome shotgun (WGS) entry which is preliminary data.</text>
</comment>
<keyword evidence="2 3" id="KW-0040">ANK repeat</keyword>
<organism evidence="5 6">
    <name type="scientific">Trichinella britovi</name>
    <name type="common">Parasitic roundworm</name>
    <dbReference type="NCBI Taxonomy" id="45882"/>
    <lineage>
        <taxon>Eukaryota</taxon>
        <taxon>Metazoa</taxon>
        <taxon>Ecdysozoa</taxon>
        <taxon>Nematoda</taxon>
        <taxon>Enoplea</taxon>
        <taxon>Dorylaimia</taxon>
        <taxon>Trichinellida</taxon>
        <taxon>Trichinellidae</taxon>
        <taxon>Trichinella</taxon>
    </lineage>
</organism>
<dbReference type="GO" id="GO:0071356">
    <property type="term" value="P:cellular response to tumor necrosis factor"/>
    <property type="evidence" value="ECO:0007669"/>
    <property type="project" value="TreeGrafter"/>
</dbReference>
<dbReference type="Pfam" id="PF00531">
    <property type="entry name" value="Death"/>
    <property type="match status" value="1"/>
</dbReference>